<gene>
    <name evidence="7" type="ORF">MYF79_19380</name>
</gene>
<evidence type="ECO:0000259" key="5">
    <source>
        <dbReference type="PROSITE" id="PS50853"/>
    </source>
</evidence>
<dbReference type="SUPFAM" id="SSF49265">
    <property type="entry name" value="Fibronectin type III"/>
    <property type="match status" value="3"/>
</dbReference>
<reference evidence="7 8" key="1">
    <citation type="submission" date="2022-04" db="EMBL/GenBank/DDBJ databases">
        <title>The arsenic-methylating capacity of Chitinophaga filiformis YT5 during chitin decomposition.</title>
        <authorList>
            <person name="Chen G."/>
            <person name="Liang Y."/>
        </authorList>
    </citation>
    <scope>NUCLEOTIDE SEQUENCE [LARGE SCALE GENOMIC DNA]</scope>
    <source>
        <strain evidence="7 8">YT5</strain>
    </source>
</reference>
<dbReference type="InterPro" id="IPR013783">
    <property type="entry name" value="Ig-like_fold"/>
</dbReference>
<dbReference type="InterPro" id="IPR006644">
    <property type="entry name" value="Cadg"/>
</dbReference>
<dbReference type="Pfam" id="PF00041">
    <property type="entry name" value="fn3"/>
    <property type="match status" value="3"/>
</dbReference>
<dbReference type="EMBL" id="CP095855">
    <property type="protein sequence ID" value="UPK67104.1"/>
    <property type="molecule type" value="Genomic_DNA"/>
</dbReference>
<evidence type="ECO:0000256" key="2">
    <source>
        <dbReference type="ARBA" id="ARBA00022737"/>
    </source>
</evidence>
<dbReference type="InterPro" id="IPR015919">
    <property type="entry name" value="Cadherin-like_sf"/>
</dbReference>
<feature type="domain" description="Fibronectin type-III" evidence="5">
    <location>
        <begin position="557"/>
        <end position="645"/>
    </location>
</feature>
<dbReference type="SMART" id="SM00060">
    <property type="entry name" value="FN3"/>
    <property type="match status" value="6"/>
</dbReference>
<dbReference type="Pfam" id="PF00326">
    <property type="entry name" value="Peptidase_S9"/>
    <property type="match status" value="1"/>
</dbReference>
<feature type="domain" description="PA14" evidence="6">
    <location>
        <begin position="641"/>
        <end position="787"/>
    </location>
</feature>
<dbReference type="InterPro" id="IPR013320">
    <property type="entry name" value="ConA-like_dom_sf"/>
</dbReference>
<dbReference type="InterPro" id="IPR003961">
    <property type="entry name" value="FN3_dom"/>
</dbReference>
<dbReference type="Gene3D" id="3.40.50.1820">
    <property type="entry name" value="alpha/beta hydrolase"/>
    <property type="match status" value="1"/>
</dbReference>
<feature type="domain" description="Fibronectin type-III" evidence="5">
    <location>
        <begin position="458"/>
        <end position="551"/>
    </location>
</feature>
<dbReference type="InterPro" id="IPR036116">
    <property type="entry name" value="FN3_sf"/>
</dbReference>
<evidence type="ECO:0000256" key="4">
    <source>
        <dbReference type="SAM" id="SignalP"/>
    </source>
</evidence>
<dbReference type="PROSITE" id="PS51820">
    <property type="entry name" value="PA14"/>
    <property type="match status" value="1"/>
</dbReference>
<dbReference type="InterPro" id="IPR011658">
    <property type="entry name" value="PA14_dom"/>
</dbReference>
<dbReference type="SUPFAM" id="SSF49313">
    <property type="entry name" value="Cadherin-like"/>
    <property type="match status" value="2"/>
</dbReference>
<dbReference type="PROSITE" id="PS50853">
    <property type="entry name" value="FN3"/>
    <property type="match status" value="5"/>
</dbReference>
<keyword evidence="3" id="KW-1015">Disulfide bond</keyword>
<dbReference type="InterPro" id="IPR050991">
    <property type="entry name" value="ECM_Regulatory_Proteins"/>
</dbReference>
<feature type="domain" description="Fibronectin type-III" evidence="5">
    <location>
        <begin position="1938"/>
        <end position="2027"/>
    </location>
</feature>
<name>A0ABY4HV93_CHIFI</name>
<dbReference type="InterPro" id="IPR029058">
    <property type="entry name" value="AB_hydrolase_fold"/>
</dbReference>
<dbReference type="Pfam" id="PF07691">
    <property type="entry name" value="PA14"/>
    <property type="match status" value="1"/>
</dbReference>
<dbReference type="Gene3D" id="2.60.120.200">
    <property type="match status" value="1"/>
</dbReference>
<dbReference type="Pfam" id="PF05345">
    <property type="entry name" value="He_PIG"/>
    <property type="match status" value="1"/>
</dbReference>
<dbReference type="InterPro" id="IPR026444">
    <property type="entry name" value="Secre_tail"/>
</dbReference>
<dbReference type="RefSeq" id="WP_247809290.1">
    <property type="nucleotide sequence ID" value="NZ_CP095855.1"/>
</dbReference>
<dbReference type="InterPro" id="IPR037524">
    <property type="entry name" value="PA14/GLEYA"/>
</dbReference>
<evidence type="ECO:0000313" key="7">
    <source>
        <dbReference type="EMBL" id="UPK67104.1"/>
    </source>
</evidence>
<evidence type="ECO:0000313" key="8">
    <source>
        <dbReference type="Proteomes" id="UP000830198"/>
    </source>
</evidence>
<dbReference type="Pfam" id="PF17963">
    <property type="entry name" value="Big_9"/>
    <property type="match status" value="2"/>
</dbReference>
<dbReference type="SMART" id="SM00736">
    <property type="entry name" value="CADG"/>
    <property type="match status" value="2"/>
</dbReference>
<dbReference type="Gene3D" id="2.60.40.10">
    <property type="entry name" value="Immunoglobulins"/>
    <property type="match status" value="10"/>
</dbReference>
<dbReference type="PANTHER" id="PTHR46708">
    <property type="entry name" value="TENASCIN"/>
    <property type="match status" value="1"/>
</dbReference>
<keyword evidence="2" id="KW-0677">Repeat</keyword>
<accession>A0ABY4HV93</accession>
<evidence type="ECO:0000256" key="1">
    <source>
        <dbReference type="ARBA" id="ARBA00022729"/>
    </source>
</evidence>
<evidence type="ECO:0000259" key="6">
    <source>
        <dbReference type="PROSITE" id="PS51820"/>
    </source>
</evidence>
<keyword evidence="1 4" id="KW-0732">Signal</keyword>
<feature type="domain" description="Fibronectin type-III" evidence="5">
    <location>
        <begin position="801"/>
        <end position="892"/>
    </location>
</feature>
<feature type="domain" description="Fibronectin type-III" evidence="5">
    <location>
        <begin position="1108"/>
        <end position="1200"/>
    </location>
</feature>
<dbReference type="SMART" id="SM00758">
    <property type="entry name" value="PA14"/>
    <property type="match status" value="1"/>
</dbReference>
<proteinExistence type="predicted"/>
<feature type="chain" id="PRO_5046603931" evidence="4">
    <location>
        <begin position="25"/>
        <end position="2328"/>
    </location>
</feature>
<keyword evidence="8" id="KW-1185">Reference proteome</keyword>
<organism evidence="7 8">
    <name type="scientific">Chitinophaga filiformis</name>
    <name type="common">Myxococcus filiformis</name>
    <name type="synonym">Flexibacter filiformis</name>
    <dbReference type="NCBI Taxonomy" id="104663"/>
    <lineage>
        <taxon>Bacteria</taxon>
        <taxon>Pseudomonadati</taxon>
        <taxon>Bacteroidota</taxon>
        <taxon>Chitinophagia</taxon>
        <taxon>Chitinophagales</taxon>
        <taxon>Chitinophagaceae</taxon>
        <taxon>Chitinophaga</taxon>
    </lineage>
</organism>
<dbReference type="PANTHER" id="PTHR46708:SF2">
    <property type="entry name" value="FIBRONECTIN TYPE-III DOMAIN-CONTAINING PROTEIN"/>
    <property type="match status" value="1"/>
</dbReference>
<dbReference type="NCBIfam" id="TIGR04183">
    <property type="entry name" value="Por_Secre_tail"/>
    <property type="match status" value="1"/>
</dbReference>
<dbReference type="SUPFAM" id="SSF49899">
    <property type="entry name" value="Concanavalin A-like lectins/glucanases"/>
    <property type="match status" value="1"/>
</dbReference>
<dbReference type="Pfam" id="PF18962">
    <property type="entry name" value="Por_Secre_tail"/>
    <property type="match status" value="1"/>
</dbReference>
<dbReference type="Pfam" id="PF13385">
    <property type="entry name" value="Laminin_G_3"/>
    <property type="match status" value="1"/>
</dbReference>
<dbReference type="InterPro" id="IPR006558">
    <property type="entry name" value="LamG-like"/>
</dbReference>
<dbReference type="SMART" id="SM00560">
    <property type="entry name" value="LamGL"/>
    <property type="match status" value="1"/>
</dbReference>
<evidence type="ECO:0000256" key="3">
    <source>
        <dbReference type="ARBA" id="ARBA00023157"/>
    </source>
</evidence>
<dbReference type="InterPro" id="IPR001375">
    <property type="entry name" value="Peptidase_S9_cat"/>
</dbReference>
<protein>
    <submittedName>
        <fullName evidence="7">Fibronectin type III domain-containing protein</fullName>
    </submittedName>
</protein>
<sequence>MKRNVHLLFSILSILMLFAGTAVAQQALNPADPIVVYNSSSPPTPPPYGRIGKWVKTNRLSWNTSNFKCYIYKGLNFRLKFPKTYQHNVADGKKYPIFVFLHGRGEGGSVYDNEYQLLHGGQTFDNYTNNGSFDGFLFYGQTADGNWGNGQYDIIKELLDSLALQVKGDLNRVIVNGLSAGGYGSWLFAERYPQYFASIMPMSGIANGDASTTNINNLKYTALWYFQGGKDNAPAPYTANTVVTAYQNAGAHLTYTLYPDLGHGTWTTAWAEPDFVPFMNRNNILTPWPLGGRSEFCPGDPVNITAGIPPGFAAYEWQKDGNPIQGATSNSINITALGTYSVRVRRTAGGAWSEFSPIPLVVKTKAATVTPPITIDSLATNVLPAPDGSTTVTLKLPAGYATYEWRTVGGNTSLGNTNTFTAGVGQYIARVTEQFGCTASFSAPYSVINAAGTNVPDQVGGVTVTPVSETQLTLNWNDKPNPQNNETAFEIYRSTTSGSGYKMVAKVPADVLVFADKGLASNTKYYYIIRPVNANGAAPVSAEASGTTETDALAPTSPKSLTVTSTSSSSVSLSWTAATDDVGVSAYEVYVNNQKSYTVEGTKLNMVAYGLTERGVYNFYVIAKDAAGNASPPSNQVTAAAINKGIAYKYYEGTWTTLPNFNNLVPVESGRTANIDLTVRNRDINYAILWTGLLTIPVSGTYYFATNSDDGSKLWFNTPYSYSGLATVNNDGAHGTTQVSSLPMVLNAGVYPITVAYFQGNGGQAMNLRWRSSAINVNNFTNIPDQYLGDTMTIPGSAPAAPLILGATATAFNKIDLTWSDNSNNESGFELYRSPTYNGTYTVVGKAGANTTTLTDNTVAANTRYYYKIRAVGPSGESAQSVGYPYLAVYPFDNSAADVSINANNGTANQITYNSANEIEGTYAASFNGSNGYVTIGGNNSGFLHDAFSARTVSVWIKPTVTDNTRTIFEIGGSTSGLALRINANKLEAGVASNGIRVAISTAFTSTSWTHVAVVYNSGSLRLYINGDLAASGTTSFTTVNATTDNARIGYNNGTNAFNLTGTTFSGLMDRFAIIGQALTQAEVSQLAGQTLPFYSAVTPALPAAPAAPTNLVATASSPSAIQLTWTNNPANATGYEIQRAFGNSNTFVLVKADTLIGTSGTFTDTALYANQQYVYRVRETGDGGNSPYSSNATAVTGNNRPVIDAVGNRSARYDVETHIPIVANDVDEDPITLTTDNLPSFVTLASDANGSYLKVTPNAGLQGTYNNLTVYAADPFGGKDTVTFNLTINDNYSPVIASIANISLNEGAGQQLSLSATDQNASDVLTWSAASLPSFITLSGSNRTASLNVAPGYADAGVYTVKLTTVDGNGGTDDKTFTVTVTDKDPNYKFFVRFKNQTDAPAPWNNITSLSTSNLVNDKGETTNVGLQLQTGNWFTWNEGAVTGNNSGIYPDVVLKEYYFFGSWPGIFTSDNAIDVKLTGLDTTRKYSFKFFAGSAWSVQANNGTTVFTMNGVSKPLNVQGNTSNTANFDNITPNNSGEITFNMAVANGTPVGYLNAFEMNAILDDGTLPAAPKELLATEDNGNVSLNWTNVAYNATGYRIHRATDSLGVYSLLGSLNSATAHSYVDNTVHGNTHYYYKVSASNSEGVSPGYSNIAGVNVPQKAPGISSIADVKVKAGASAQLNVTATPDLGNTVALTVSGLPAFGSFTDNGDGTGSFSFNPSANNLGSYAVTLTATDNQGAASRDTFNVFVTDKNTTSVYLNFSSSSPADAPWNNVAGFPYQGVRLNNALDESGNPTGISVTFNEVWENDQPAVGQSTYDNSGIYPDIVMQSAVYDSRNITHTVKLSGLNKAKRYNVVFFSSLNFGVAAKVRYTINTDSVVIDPAYNTSISKQINGVLPNANGEINVLVNKTQNGYYMHMNAMVLEAYDSATAVLNPINLRATATGAKTIALQWSDRSNTETGYQVWRAVSGGSYTQVASLPANSVSYTDNNLTVNQKYYYKVRAVRGLTNSDYSNAASATSLGFSINVNFSELLVAPAPWNNTGMRPQQGVVISNMQDGQNNLTGVGITILQNFDGMYSAGINTTNNSGIYPDNVMVENYGLFPGNHADYYITGLNQALKYDLVFFGSSVEWDDITGKYTVNGTKMALLNASLNKSGVATIRDVAPDAYGRIHVDVDPGTATSRYGLIAAMIVKGHLDPATQNDEGPIDPADAQAARIDGNTVAMAAPPVALINKAADFGEAKVYPNPYENQFNVDIVLKAETAVRVEIFDVAGRLLYSDYKGSVPAGASTLRINTGSRISAPGIYLLRISGKNGETKMVKLVKR</sequence>
<dbReference type="Proteomes" id="UP000830198">
    <property type="component" value="Chromosome"/>
</dbReference>
<dbReference type="CDD" id="cd00063">
    <property type="entry name" value="FN3"/>
    <property type="match status" value="4"/>
</dbReference>
<dbReference type="SUPFAM" id="SSF53474">
    <property type="entry name" value="alpha/beta-Hydrolases"/>
    <property type="match status" value="1"/>
</dbReference>
<feature type="signal peptide" evidence="4">
    <location>
        <begin position="1"/>
        <end position="24"/>
    </location>
</feature>
<dbReference type="Gene3D" id="3.90.182.10">
    <property type="entry name" value="Toxin - Anthrax Protective Antigen,domain 1"/>
    <property type="match status" value="1"/>
</dbReference>